<dbReference type="EMBL" id="EAAA01000667">
    <property type="status" value="NOT_ANNOTATED_CDS"/>
    <property type="molecule type" value="Genomic_DNA"/>
</dbReference>
<gene>
    <name evidence="3" type="primary">LOC100185957</name>
</gene>
<reference evidence="3" key="3">
    <citation type="submission" date="2025-08" db="UniProtKB">
        <authorList>
            <consortium name="Ensembl"/>
        </authorList>
    </citation>
    <scope>IDENTIFICATION</scope>
</reference>
<dbReference type="GO" id="GO:0004197">
    <property type="term" value="F:cysteine-type endopeptidase activity"/>
    <property type="evidence" value="ECO:0007669"/>
    <property type="project" value="InterPro"/>
</dbReference>
<organism evidence="3 4">
    <name type="scientific">Ciona intestinalis</name>
    <name type="common">Transparent sea squirt</name>
    <name type="synonym">Ascidia intestinalis</name>
    <dbReference type="NCBI Taxonomy" id="7719"/>
    <lineage>
        <taxon>Eukaryota</taxon>
        <taxon>Metazoa</taxon>
        <taxon>Chordata</taxon>
        <taxon>Tunicata</taxon>
        <taxon>Ascidiacea</taxon>
        <taxon>Phlebobranchia</taxon>
        <taxon>Cionidae</taxon>
        <taxon>Ciona</taxon>
    </lineage>
</organism>
<dbReference type="SUPFAM" id="SSF52129">
    <property type="entry name" value="Caspase-like"/>
    <property type="match status" value="1"/>
</dbReference>
<dbReference type="SMART" id="SM00408">
    <property type="entry name" value="IGc2"/>
    <property type="match status" value="1"/>
</dbReference>
<dbReference type="OMA" id="FSHINDE"/>
<dbReference type="KEGG" id="cin:100185957"/>
<dbReference type="PANTHER" id="PTHR22576:SF37">
    <property type="entry name" value="MUCOSA-ASSOCIATED LYMPHOID TISSUE LYMPHOMA TRANSLOCATION PROTEIN 1"/>
    <property type="match status" value="1"/>
</dbReference>
<evidence type="ECO:0000259" key="1">
    <source>
        <dbReference type="PROSITE" id="PS50208"/>
    </source>
</evidence>
<evidence type="ECO:0000313" key="3">
    <source>
        <dbReference type="Ensembl" id="ENSCINP00000036544.1"/>
    </source>
</evidence>
<dbReference type="OrthoDB" id="417046at2759"/>
<dbReference type="SUPFAM" id="SSF48726">
    <property type="entry name" value="Immunoglobulin"/>
    <property type="match status" value="1"/>
</dbReference>
<sequence length="624" mass="71101">MHTTSSIRNLILISEVPQEILNRLISYLRNDGESGWRTLVYHLQQRDHLFSEDEINSFETIHAPTLVIEGLKKRNKTVDYLLSFLHLLPCRCAAEKLANDLWMLEKSQQKFMSTPMPECSKYSSVGPSYVPNGHSTHAQPNHLFDQAMFSSLNNLNKPSKPYISIMKQPTPQSVKIGDDLMLVCKAEGDPVPVHYQWYKDGHMLPNQNKHVLMIGETLLEHQGFYYCHLRSPNPPAVEKRTDEVFVSVVLAPSATPFCATNKVALLIANEHYAHNPRLPATSHDIRALTKILQEDLGFKTLSFTNLTYTNMMSAFILFKDLVSSGCYCVFYFGGHGYENDGKCFLVPIEAPPDYQNHDCVQAQSELENVKRRGDPNLMLILLDICRKRNPMNPTSHQSNGSSFADKVVFAYATTESAEAYEKYGEKHGIFVDSLRKHLTTPIRVNHMLSDVQDEIKKSDVQISEVKSTLSENRCLTDKIQLNDVKAIKAYKEVDRIWNSLHFTPLPVLLKFEACDAEVTISFTNILTNAVNISVNVIKCGKGVECKPFICTNYFGNLVVSHCSSEFEPQSCQVSNLEHLQEHLPVTVGFRYKFPSEEQWHLLRYTYSMRLPFIKLWNDAKPKRS</sequence>
<dbReference type="InterPro" id="IPR029030">
    <property type="entry name" value="Caspase-like_dom_sf"/>
</dbReference>
<dbReference type="SMART" id="SM00409">
    <property type="entry name" value="IG"/>
    <property type="match status" value="1"/>
</dbReference>
<dbReference type="InterPro" id="IPR052039">
    <property type="entry name" value="Caspase-related_regulators"/>
</dbReference>
<dbReference type="Gene3D" id="2.60.40.3360">
    <property type="match status" value="1"/>
</dbReference>
<dbReference type="Ensembl" id="ENSCINT00000035137.1">
    <property type="protein sequence ID" value="ENSCINP00000036544.1"/>
    <property type="gene ID" value="ENSCING00000021118.1"/>
</dbReference>
<dbReference type="InterPro" id="IPR013783">
    <property type="entry name" value="Ig-like_fold"/>
</dbReference>
<dbReference type="RefSeq" id="XP_002123795.1">
    <property type="nucleotide sequence ID" value="XM_002123759.5"/>
</dbReference>
<name>H2Y3Q9_CIOIN</name>
<dbReference type="InterPro" id="IPR001309">
    <property type="entry name" value="Pept_C14_p20"/>
</dbReference>
<evidence type="ECO:0000259" key="2">
    <source>
        <dbReference type="PROSITE" id="PS50835"/>
    </source>
</evidence>
<dbReference type="InterPro" id="IPR007110">
    <property type="entry name" value="Ig-like_dom"/>
</dbReference>
<dbReference type="RefSeq" id="XP_026692619.1">
    <property type="nucleotide sequence ID" value="XM_026836818.1"/>
</dbReference>
<dbReference type="Pfam" id="PF13927">
    <property type="entry name" value="Ig_3"/>
    <property type="match status" value="1"/>
</dbReference>
<dbReference type="InParanoid" id="H2Y3Q9"/>
<dbReference type="Pfam" id="PF00656">
    <property type="entry name" value="Peptidase_C14"/>
    <property type="match status" value="1"/>
</dbReference>
<accession>H2Y3Q9</accession>
<dbReference type="InterPro" id="IPR011600">
    <property type="entry name" value="Pept_C14_caspase"/>
</dbReference>
<keyword evidence="4" id="KW-1185">Reference proteome</keyword>
<dbReference type="PROSITE" id="PS50835">
    <property type="entry name" value="IG_LIKE"/>
    <property type="match status" value="1"/>
</dbReference>
<dbReference type="GeneID" id="100185957"/>
<dbReference type="GO" id="GO:0006508">
    <property type="term" value="P:proteolysis"/>
    <property type="evidence" value="ECO:0007669"/>
    <property type="project" value="InterPro"/>
</dbReference>
<dbReference type="AlphaFoldDB" id="H2Y3Q9"/>
<proteinExistence type="predicted"/>
<reference evidence="4" key="1">
    <citation type="journal article" date="2002" name="Science">
        <title>The draft genome of Ciona intestinalis: insights into chordate and vertebrate origins.</title>
        <authorList>
            <person name="Dehal P."/>
            <person name="Satou Y."/>
            <person name="Campbell R.K."/>
            <person name="Chapman J."/>
            <person name="Degnan B."/>
            <person name="De Tomaso A."/>
            <person name="Davidson B."/>
            <person name="Di Gregorio A."/>
            <person name="Gelpke M."/>
            <person name="Goodstein D.M."/>
            <person name="Harafuji N."/>
            <person name="Hastings K.E."/>
            <person name="Ho I."/>
            <person name="Hotta K."/>
            <person name="Huang W."/>
            <person name="Kawashima T."/>
            <person name="Lemaire P."/>
            <person name="Martinez D."/>
            <person name="Meinertzhagen I.A."/>
            <person name="Necula S."/>
            <person name="Nonaka M."/>
            <person name="Putnam N."/>
            <person name="Rash S."/>
            <person name="Saiga H."/>
            <person name="Satake M."/>
            <person name="Terry A."/>
            <person name="Yamada L."/>
            <person name="Wang H.G."/>
            <person name="Awazu S."/>
            <person name="Azumi K."/>
            <person name="Boore J."/>
            <person name="Branno M."/>
            <person name="Chin-Bow S."/>
            <person name="DeSantis R."/>
            <person name="Doyle S."/>
            <person name="Francino P."/>
            <person name="Keys D.N."/>
            <person name="Haga S."/>
            <person name="Hayashi H."/>
            <person name="Hino K."/>
            <person name="Imai K.S."/>
            <person name="Inaba K."/>
            <person name="Kano S."/>
            <person name="Kobayashi K."/>
            <person name="Kobayashi M."/>
            <person name="Lee B.I."/>
            <person name="Makabe K.W."/>
            <person name="Manohar C."/>
            <person name="Matassi G."/>
            <person name="Medina M."/>
            <person name="Mochizuki Y."/>
            <person name="Mount S."/>
            <person name="Morishita T."/>
            <person name="Miura S."/>
            <person name="Nakayama A."/>
            <person name="Nishizaka S."/>
            <person name="Nomoto H."/>
            <person name="Ohta F."/>
            <person name="Oishi K."/>
            <person name="Rigoutsos I."/>
            <person name="Sano M."/>
            <person name="Sasaki A."/>
            <person name="Sasakura Y."/>
            <person name="Shoguchi E."/>
            <person name="Shin-i T."/>
            <person name="Spagnuolo A."/>
            <person name="Stainier D."/>
            <person name="Suzuki M.M."/>
            <person name="Tassy O."/>
            <person name="Takatori N."/>
            <person name="Tokuoka M."/>
            <person name="Yagi K."/>
            <person name="Yoshizaki F."/>
            <person name="Wada S."/>
            <person name="Zhang C."/>
            <person name="Hyatt P.D."/>
            <person name="Larimer F."/>
            <person name="Detter C."/>
            <person name="Doggett N."/>
            <person name="Glavina T."/>
            <person name="Hawkins T."/>
            <person name="Richardson P."/>
            <person name="Lucas S."/>
            <person name="Kohara Y."/>
            <person name="Levine M."/>
            <person name="Satoh N."/>
            <person name="Rokhsar D.S."/>
        </authorList>
    </citation>
    <scope>NUCLEOTIDE SEQUENCE [LARGE SCALE GENOMIC DNA]</scope>
</reference>
<feature type="domain" description="Caspase family p20" evidence="1">
    <location>
        <begin position="260"/>
        <end position="339"/>
    </location>
</feature>
<dbReference type="Proteomes" id="UP000008144">
    <property type="component" value="Chromosome 11"/>
</dbReference>
<dbReference type="GeneTree" id="ENSGT00390000018044"/>
<dbReference type="InterPro" id="IPR033540">
    <property type="entry name" value="MALT1_IG-like_dom_sf"/>
</dbReference>
<reference evidence="3" key="2">
    <citation type="journal article" date="2008" name="Genome Biol.">
        <title>Improved genome assembly and evidence-based global gene model set for the chordate Ciona intestinalis: new insight into intron and operon populations.</title>
        <authorList>
            <person name="Satou Y."/>
            <person name="Mineta K."/>
            <person name="Ogasawara M."/>
            <person name="Sasakura Y."/>
            <person name="Shoguchi E."/>
            <person name="Ueno K."/>
            <person name="Yamada L."/>
            <person name="Matsumoto J."/>
            <person name="Wasserscheid J."/>
            <person name="Dewar K."/>
            <person name="Wiley G.B."/>
            <person name="Macmil S.L."/>
            <person name="Roe B.A."/>
            <person name="Zeller R.W."/>
            <person name="Hastings K.E."/>
            <person name="Lemaire P."/>
            <person name="Lindquist E."/>
            <person name="Endo T."/>
            <person name="Hotta K."/>
            <person name="Inaba K."/>
        </authorList>
    </citation>
    <scope>NUCLEOTIDE SEQUENCE [LARGE SCALE GENOMIC DNA]</scope>
    <source>
        <strain evidence="3">wild type</strain>
    </source>
</reference>
<dbReference type="FunCoup" id="H2Y3Q9">
    <property type="interactions" value="12"/>
</dbReference>
<dbReference type="InterPro" id="IPR003599">
    <property type="entry name" value="Ig_sub"/>
</dbReference>
<reference evidence="3" key="4">
    <citation type="submission" date="2025-09" db="UniProtKB">
        <authorList>
            <consortium name="Ensembl"/>
        </authorList>
    </citation>
    <scope>IDENTIFICATION</scope>
</reference>
<dbReference type="InterPro" id="IPR036179">
    <property type="entry name" value="Ig-like_dom_sf"/>
</dbReference>
<accession>A0A1W2W9E1</accession>
<dbReference type="HOGENOM" id="CLU_014796_0_0_1"/>
<feature type="domain" description="Ig-like" evidence="2">
    <location>
        <begin position="161"/>
        <end position="247"/>
    </location>
</feature>
<dbReference type="InterPro" id="IPR003598">
    <property type="entry name" value="Ig_sub2"/>
</dbReference>
<evidence type="ECO:0000313" key="4">
    <source>
        <dbReference type="Proteomes" id="UP000008144"/>
    </source>
</evidence>
<dbReference type="PROSITE" id="PS50208">
    <property type="entry name" value="CASPASE_P20"/>
    <property type="match status" value="1"/>
</dbReference>
<dbReference type="Gene3D" id="3.40.50.1460">
    <property type="match status" value="1"/>
</dbReference>
<protein>
    <submittedName>
        <fullName evidence="3">Mucosa-associated lymphoid tissue lymphoma translocation protein 1-like</fullName>
    </submittedName>
</protein>
<dbReference type="STRING" id="7719.ENSCINP00000036544"/>
<dbReference type="Gene3D" id="2.60.40.10">
    <property type="entry name" value="Immunoglobulins"/>
    <property type="match status" value="1"/>
</dbReference>
<dbReference type="PANTHER" id="PTHR22576">
    <property type="entry name" value="MUCOSA ASSOCIATED LYMPHOID TISSUE LYMPHOMA TRANSLOCATION PROTEIN 1/PARACASPASE"/>
    <property type="match status" value="1"/>
</dbReference>